<dbReference type="Proteomes" id="UP001054252">
    <property type="component" value="Unassembled WGS sequence"/>
</dbReference>
<dbReference type="Gene3D" id="2.40.50.140">
    <property type="entry name" value="Nucleic acid-binding proteins"/>
    <property type="match status" value="1"/>
</dbReference>
<protein>
    <recommendedName>
        <fullName evidence="4">DNA-directed RNA polymerase subunit</fullName>
    </recommendedName>
</protein>
<evidence type="ECO:0000313" key="5">
    <source>
        <dbReference type="EMBL" id="GKU85837.1"/>
    </source>
</evidence>
<reference evidence="5 6" key="1">
    <citation type="journal article" date="2021" name="Commun. Biol.">
        <title>The genome of Shorea leprosula (Dipterocarpaceae) highlights the ecological relevance of drought in aseasonal tropical rainforests.</title>
        <authorList>
            <person name="Ng K.K.S."/>
            <person name="Kobayashi M.J."/>
            <person name="Fawcett J.A."/>
            <person name="Hatakeyama M."/>
            <person name="Paape T."/>
            <person name="Ng C.H."/>
            <person name="Ang C.C."/>
            <person name="Tnah L.H."/>
            <person name="Lee C.T."/>
            <person name="Nishiyama T."/>
            <person name="Sese J."/>
            <person name="O'Brien M.J."/>
            <person name="Copetti D."/>
            <person name="Mohd Noor M.I."/>
            <person name="Ong R.C."/>
            <person name="Putra M."/>
            <person name="Sireger I.Z."/>
            <person name="Indrioko S."/>
            <person name="Kosugi Y."/>
            <person name="Izuno A."/>
            <person name="Isagi Y."/>
            <person name="Lee S.L."/>
            <person name="Shimizu K.K."/>
        </authorList>
    </citation>
    <scope>NUCLEOTIDE SEQUENCE [LARGE SCALE GENOMIC DNA]</scope>
    <source>
        <strain evidence="5">214</strain>
    </source>
</reference>
<dbReference type="PANTHER" id="PTHR12709:SF6">
    <property type="entry name" value="DNA-DIRECTED RNA POLYMERASE SUBUNIT 7-LIKE PROTEIN"/>
    <property type="match status" value="1"/>
</dbReference>
<dbReference type="GO" id="GO:0003727">
    <property type="term" value="F:single-stranded RNA binding"/>
    <property type="evidence" value="ECO:0007669"/>
    <property type="project" value="TreeGrafter"/>
</dbReference>
<dbReference type="InterPro" id="IPR036898">
    <property type="entry name" value="RNA_pol_Rpb7-like_N_sf"/>
</dbReference>
<dbReference type="AlphaFoldDB" id="A0AAV5HAG4"/>
<gene>
    <name evidence="5" type="ORF">SLEP1_g454</name>
</gene>
<dbReference type="GO" id="GO:0006352">
    <property type="term" value="P:DNA-templated transcription initiation"/>
    <property type="evidence" value="ECO:0007669"/>
    <property type="project" value="UniProtKB-UniRule"/>
</dbReference>
<evidence type="ECO:0000313" key="6">
    <source>
        <dbReference type="Proteomes" id="UP001054252"/>
    </source>
</evidence>
<comment type="caution">
    <text evidence="5">The sequence shown here is derived from an EMBL/GenBank/DDBJ whole genome shotgun (WGS) entry which is preliminary data.</text>
</comment>
<dbReference type="GO" id="GO:0005634">
    <property type="term" value="C:nucleus"/>
    <property type="evidence" value="ECO:0007669"/>
    <property type="project" value="UniProtKB-SubCell"/>
</dbReference>
<name>A0AAV5HAG4_9ROSI</name>
<evidence type="ECO:0000256" key="4">
    <source>
        <dbReference type="RuleBase" id="RU369086"/>
    </source>
</evidence>
<dbReference type="InterPro" id="IPR045113">
    <property type="entry name" value="Rpb7-like"/>
</dbReference>
<keyword evidence="6" id="KW-1185">Reference proteome</keyword>
<organism evidence="5 6">
    <name type="scientific">Rubroshorea leprosula</name>
    <dbReference type="NCBI Taxonomy" id="152421"/>
    <lineage>
        <taxon>Eukaryota</taxon>
        <taxon>Viridiplantae</taxon>
        <taxon>Streptophyta</taxon>
        <taxon>Embryophyta</taxon>
        <taxon>Tracheophyta</taxon>
        <taxon>Spermatophyta</taxon>
        <taxon>Magnoliopsida</taxon>
        <taxon>eudicotyledons</taxon>
        <taxon>Gunneridae</taxon>
        <taxon>Pentapetalae</taxon>
        <taxon>rosids</taxon>
        <taxon>malvids</taxon>
        <taxon>Malvales</taxon>
        <taxon>Dipterocarpaceae</taxon>
        <taxon>Rubroshorea</taxon>
    </lineage>
</organism>
<dbReference type="Gene3D" id="3.30.1490.120">
    <property type="entry name" value="RNA polymerase Rpb7-like, N-terminal domain"/>
    <property type="match status" value="1"/>
</dbReference>
<dbReference type="SUPFAM" id="SSF50249">
    <property type="entry name" value="Nucleic acid-binding proteins"/>
    <property type="match status" value="1"/>
</dbReference>
<accession>A0AAV5HAG4</accession>
<sequence>MICEVELLRDVPVLAGNLDRNGLIPQRSIVNRLLEDLFIEKSSRDHGYFLAVTGLKKIGKGEAVDESGDAFFPVVFNCRTFLPCSGEVLQGFVHHVSTSGVFLRCGPIKYIFLSPRKMPNYHYVPGEKPAFVSDELAKIESGVVVQFVVLAVKWIEKKGTNIRRDFVMLASIEGNSLGPVSLSGSDELELGMVV</sequence>
<keyword evidence="2 4" id="KW-0240">DNA-directed RNA polymerase</keyword>
<dbReference type="GO" id="GO:0000428">
    <property type="term" value="C:DNA-directed RNA polymerase complex"/>
    <property type="evidence" value="ECO:0007669"/>
    <property type="project" value="UniProtKB-KW"/>
</dbReference>
<keyword evidence="3 4" id="KW-0804">Transcription</keyword>
<proteinExistence type="predicted"/>
<comment type="function">
    <text evidence="4">DNA-dependent RNA polymerase which catalyzes the transcription of DNA into RNA using the four ribonucleoside triphosphates as substrates.</text>
</comment>
<dbReference type="EMBL" id="BPVZ01000001">
    <property type="protein sequence ID" value="GKU85837.1"/>
    <property type="molecule type" value="Genomic_DNA"/>
</dbReference>
<evidence type="ECO:0000256" key="1">
    <source>
        <dbReference type="ARBA" id="ARBA00004123"/>
    </source>
</evidence>
<comment type="subcellular location">
    <subcellularLocation>
        <location evidence="1 4">Nucleus</location>
    </subcellularLocation>
</comment>
<keyword evidence="4" id="KW-0539">Nucleus</keyword>
<dbReference type="SUPFAM" id="SSF88798">
    <property type="entry name" value="N-terminal, heterodimerisation domain of RBP7 (RpoE)"/>
    <property type="match status" value="1"/>
</dbReference>
<dbReference type="PANTHER" id="PTHR12709">
    <property type="entry name" value="DNA-DIRECTED RNA POLYMERASE II, III"/>
    <property type="match status" value="1"/>
</dbReference>
<evidence type="ECO:0000256" key="3">
    <source>
        <dbReference type="ARBA" id="ARBA00023163"/>
    </source>
</evidence>
<dbReference type="InterPro" id="IPR012340">
    <property type="entry name" value="NA-bd_OB-fold"/>
</dbReference>
<dbReference type="GO" id="GO:0003697">
    <property type="term" value="F:single-stranded DNA binding"/>
    <property type="evidence" value="ECO:0007669"/>
    <property type="project" value="TreeGrafter"/>
</dbReference>
<evidence type="ECO:0000256" key="2">
    <source>
        <dbReference type="ARBA" id="ARBA00022478"/>
    </source>
</evidence>